<reference evidence="1" key="1">
    <citation type="journal article" date="2020" name="Stud. Mycol.">
        <title>101 Dothideomycetes genomes: a test case for predicting lifestyles and emergence of pathogens.</title>
        <authorList>
            <person name="Haridas S."/>
            <person name="Albert R."/>
            <person name="Binder M."/>
            <person name="Bloem J."/>
            <person name="Labutti K."/>
            <person name="Salamov A."/>
            <person name="Andreopoulos B."/>
            <person name="Baker S."/>
            <person name="Barry K."/>
            <person name="Bills G."/>
            <person name="Bluhm B."/>
            <person name="Cannon C."/>
            <person name="Castanera R."/>
            <person name="Culley D."/>
            <person name="Daum C."/>
            <person name="Ezra D."/>
            <person name="Gonzalez J."/>
            <person name="Henrissat B."/>
            <person name="Kuo A."/>
            <person name="Liang C."/>
            <person name="Lipzen A."/>
            <person name="Lutzoni F."/>
            <person name="Magnuson J."/>
            <person name="Mondo S."/>
            <person name="Nolan M."/>
            <person name="Ohm R."/>
            <person name="Pangilinan J."/>
            <person name="Park H.-J."/>
            <person name="Ramirez L."/>
            <person name="Alfaro M."/>
            <person name="Sun H."/>
            <person name="Tritt A."/>
            <person name="Yoshinaga Y."/>
            <person name="Zwiers L.-H."/>
            <person name="Turgeon B."/>
            <person name="Goodwin S."/>
            <person name="Spatafora J."/>
            <person name="Crous P."/>
            <person name="Grigoriev I."/>
        </authorList>
    </citation>
    <scope>NUCLEOTIDE SEQUENCE</scope>
    <source>
        <strain evidence="1">CBS 121739</strain>
    </source>
</reference>
<dbReference type="GeneID" id="54489417"/>
<dbReference type="EMBL" id="ML996576">
    <property type="protein sequence ID" value="KAF2756149.1"/>
    <property type="molecule type" value="Genomic_DNA"/>
</dbReference>
<sequence length="286" mass="32069">MAYLYTSYNISEQQSMKKHIVLRAIGSSGRLARNPEDSIIIFKSRKILNLSKSSMEFKSIFLLFCLCLIQGFASATLDIKQDETDAGYFHWSSAKRFAEDANTVRNALPSLARQAYEEMRDDARNKGLPEGQTPSAMAALAVGSDVYFSSGLIGRPYLVHPGEVQNYIQEGVAKEVELAIFRCQQTYQSEHRYDMRCAEPIATQQYLVNNPDRSIVGQGKISTYGILNKNDVTNTGILNPCESRYGRWGCQVFIDKLQITRVGNQGDKPGLPSIQPSQGLEHCFWT</sequence>
<dbReference type="OrthoDB" id="3780330at2759"/>
<dbReference type="Proteomes" id="UP000799437">
    <property type="component" value="Unassembled WGS sequence"/>
</dbReference>
<dbReference type="RefSeq" id="XP_033598600.1">
    <property type="nucleotide sequence ID" value="XM_033748363.1"/>
</dbReference>
<dbReference type="AlphaFoldDB" id="A0A6A6W206"/>
<proteinExistence type="predicted"/>
<accession>A0A6A6W206</accession>
<keyword evidence="2" id="KW-1185">Reference proteome</keyword>
<organism evidence="1 2">
    <name type="scientific">Pseudovirgaria hyperparasitica</name>
    <dbReference type="NCBI Taxonomy" id="470096"/>
    <lineage>
        <taxon>Eukaryota</taxon>
        <taxon>Fungi</taxon>
        <taxon>Dikarya</taxon>
        <taxon>Ascomycota</taxon>
        <taxon>Pezizomycotina</taxon>
        <taxon>Dothideomycetes</taxon>
        <taxon>Dothideomycetes incertae sedis</taxon>
        <taxon>Acrospermales</taxon>
        <taxon>Acrospermaceae</taxon>
        <taxon>Pseudovirgaria</taxon>
    </lineage>
</organism>
<protein>
    <submittedName>
        <fullName evidence="1">Uncharacterized protein</fullName>
    </submittedName>
</protein>
<evidence type="ECO:0000313" key="2">
    <source>
        <dbReference type="Proteomes" id="UP000799437"/>
    </source>
</evidence>
<gene>
    <name evidence="1" type="ORF">EJ05DRAFT_512696</name>
</gene>
<name>A0A6A6W206_9PEZI</name>
<evidence type="ECO:0000313" key="1">
    <source>
        <dbReference type="EMBL" id="KAF2756149.1"/>
    </source>
</evidence>